<comment type="caution">
    <text evidence="1">The sequence shown here is derived from an EMBL/GenBank/DDBJ whole genome shotgun (WGS) entry which is preliminary data.</text>
</comment>
<name>A0AA88DK73_FICCA</name>
<evidence type="ECO:0000313" key="2">
    <source>
        <dbReference type="Proteomes" id="UP001187192"/>
    </source>
</evidence>
<reference evidence="1" key="1">
    <citation type="submission" date="2023-07" db="EMBL/GenBank/DDBJ databases">
        <title>draft genome sequence of fig (Ficus carica).</title>
        <authorList>
            <person name="Takahashi T."/>
            <person name="Nishimura K."/>
        </authorList>
    </citation>
    <scope>NUCLEOTIDE SEQUENCE</scope>
</reference>
<protein>
    <submittedName>
        <fullName evidence="1">Uncharacterized protein</fullName>
    </submittedName>
</protein>
<accession>A0AA88DK73</accession>
<dbReference type="AlphaFoldDB" id="A0AA88DK73"/>
<proteinExistence type="predicted"/>
<dbReference type="Proteomes" id="UP001187192">
    <property type="component" value="Unassembled WGS sequence"/>
</dbReference>
<gene>
    <name evidence="1" type="ORF">TIFTF001_023541</name>
</gene>
<keyword evidence="2" id="KW-1185">Reference proteome</keyword>
<organism evidence="1 2">
    <name type="scientific">Ficus carica</name>
    <name type="common">Common fig</name>
    <dbReference type="NCBI Taxonomy" id="3494"/>
    <lineage>
        <taxon>Eukaryota</taxon>
        <taxon>Viridiplantae</taxon>
        <taxon>Streptophyta</taxon>
        <taxon>Embryophyta</taxon>
        <taxon>Tracheophyta</taxon>
        <taxon>Spermatophyta</taxon>
        <taxon>Magnoliopsida</taxon>
        <taxon>eudicotyledons</taxon>
        <taxon>Gunneridae</taxon>
        <taxon>Pentapetalae</taxon>
        <taxon>rosids</taxon>
        <taxon>fabids</taxon>
        <taxon>Rosales</taxon>
        <taxon>Moraceae</taxon>
        <taxon>Ficeae</taxon>
        <taxon>Ficus</taxon>
    </lineage>
</organism>
<sequence>MPEWRAAMVVEILLSEDNGLECRNGVAAMAMEILY</sequence>
<dbReference type="EMBL" id="BTGU01000051">
    <property type="protein sequence ID" value="GMN54414.1"/>
    <property type="molecule type" value="Genomic_DNA"/>
</dbReference>
<evidence type="ECO:0000313" key="1">
    <source>
        <dbReference type="EMBL" id="GMN54414.1"/>
    </source>
</evidence>